<keyword evidence="2" id="KW-1185">Reference proteome</keyword>
<reference evidence="1" key="2">
    <citation type="journal article" date="2022" name="Res Sq">
        <title>Comparative Genomics Reveals Insights into the Divergent Evolution of Astigmatic Mites and Household Pest Adaptations.</title>
        <authorList>
            <person name="Xiong Q."/>
            <person name="Wan A.T.-Y."/>
            <person name="Liu X.-Y."/>
            <person name="Fung C.S.-H."/>
            <person name="Xiao X."/>
            <person name="Malainual N."/>
            <person name="Hou J."/>
            <person name="Wang L."/>
            <person name="Wang M."/>
            <person name="Yang K."/>
            <person name="Cui Y."/>
            <person name="Leung E."/>
            <person name="Nong W."/>
            <person name="Shin S.-K."/>
            <person name="Au S."/>
            <person name="Jeong K.Y."/>
            <person name="Chew F.T."/>
            <person name="Hui J."/>
            <person name="Leung T.F."/>
            <person name="Tungtrongchitr A."/>
            <person name="Zhong N."/>
            <person name="Liu Z."/>
            <person name="Tsui S."/>
        </authorList>
    </citation>
    <scope>NUCLEOTIDE SEQUENCE</scope>
    <source>
        <strain evidence="1">Derf</strain>
        <tissue evidence="1">Whole organism</tissue>
    </source>
</reference>
<name>A0A922L2Y8_DERFA</name>
<comment type="caution">
    <text evidence="1">The sequence shown here is derived from an EMBL/GenBank/DDBJ whole genome shotgun (WGS) entry which is preliminary data.</text>
</comment>
<protein>
    <submittedName>
        <fullName evidence="1">Uncharacterized protein</fullName>
    </submittedName>
</protein>
<dbReference type="AlphaFoldDB" id="A0A922L2Y8"/>
<dbReference type="EMBL" id="ASGP02000004">
    <property type="protein sequence ID" value="KAH9511401.1"/>
    <property type="molecule type" value="Genomic_DNA"/>
</dbReference>
<accession>A0A922L2Y8</accession>
<sequence>MIYRSVVCSRLSHTRRQFGNTRVSLNTCGITLRPLRSTMGALISGSYRLRHHSYRQQQSLILRTAGTEIMYEASVSLPARSSCNYNLIQPLPLSQPSAIQHCGNQPYLANDRKETINLAGKLHDAL</sequence>
<proteinExistence type="predicted"/>
<evidence type="ECO:0000313" key="1">
    <source>
        <dbReference type="EMBL" id="KAH9511401.1"/>
    </source>
</evidence>
<organism evidence="1 2">
    <name type="scientific">Dermatophagoides farinae</name>
    <name type="common">American house dust mite</name>
    <dbReference type="NCBI Taxonomy" id="6954"/>
    <lineage>
        <taxon>Eukaryota</taxon>
        <taxon>Metazoa</taxon>
        <taxon>Ecdysozoa</taxon>
        <taxon>Arthropoda</taxon>
        <taxon>Chelicerata</taxon>
        <taxon>Arachnida</taxon>
        <taxon>Acari</taxon>
        <taxon>Acariformes</taxon>
        <taxon>Sarcoptiformes</taxon>
        <taxon>Astigmata</taxon>
        <taxon>Psoroptidia</taxon>
        <taxon>Analgoidea</taxon>
        <taxon>Pyroglyphidae</taxon>
        <taxon>Dermatophagoidinae</taxon>
        <taxon>Dermatophagoides</taxon>
    </lineage>
</organism>
<evidence type="ECO:0000313" key="2">
    <source>
        <dbReference type="Proteomes" id="UP000790347"/>
    </source>
</evidence>
<dbReference type="Proteomes" id="UP000790347">
    <property type="component" value="Unassembled WGS sequence"/>
</dbReference>
<gene>
    <name evidence="1" type="ORF">DERF_009866</name>
</gene>
<reference evidence="1" key="1">
    <citation type="submission" date="2013-05" db="EMBL/GenBank/DDBJ databases">
        <authorList>
            <person name="Yim A.K.Y."/>
            <person name="Chan T.F."/>
            <person name="Ji K.M."/>
            <person name="Liu X.Y."/>
            <person name="Zhou J.W."/>
            <person name="Li R.Q."/>
            <person name="Yang K.Y."/>
            <person name="Li J."/>
            <person name="Li M."/>
            <person name="Law P.T.W."/>
            <person name="Wu Y.L."/>
            <person name="Cai Z.L."/>
            <person name="Qin H."/>
            <person name="Bao Y."/>
            <person name="Leung R.K.K."/>
            <person name="Ng P.K.S."/>
            <person name="Zou J."/>
            <person name="Zhong X.J."/>
            <person name="Ran P.X."/>
            <person name="Zhong N.S."/>
            <person name="Liu Z.G."/>
            <person name="Tsui S.K.W."/>
        </authorList>
    </citation>
    <scope>NUCLEOTIDE SEQUENCE</scope>
    <source>
        <strain evidence="1">Derf</strain>
        <tissue evidence="1">Whole organism</tissue>
    </source>
</reference>